<feature type="transmembrane region" description="Helical" evidence="1">
    <location>
        <begin position="254"/>
        <end position="277"/>
    </location>
</feature>
<dbReference type="Proteomes" id="UP000422989">
    <property type="component" value="Chromosome"/>
</dbReference>
<dbReference type="GO" id="GO:0080120">
    <property type="term" value="P:CAAX-box protein maturation"/>
    <property type="evidence" value="ECO:0007669"/>
    <property type="project" value="UniProtKB-ARBA"/>
</dbReference>
<organism evidence="3 4">
    <name type="scientific">Microbacterium oryzae</name>
    <dbReference type="NCBI Taxonomy" id="743009"/>
    <lineage>
        <taxon>Bacteria</taxon>
        <taxon>Bacillati</taxon>
        <taxon>Actinomycetota</taxon>
        <taxon>Actinomycetes</taxon>
        <taxon>Micrococcales</taxon>
        <taxon>Microbacteriaceae</taxon>
        <taxon>Microbacterium</taxon>
    </lineage>
</organism>
<feature type="transmembrane region" description="Helical" evidence="1">
    <location>
        <begin position="21"/>
        <end position="44"/>
    </location>
</feature>
<feature type="domain" description="CAAX prenyl protease 2/Lysostaphin resistance protein A-like" evidence="2">
    <location>
        <begin position="167"/>
        <end position="266"/>
    </location>
</feature>
<dbReference type="InterPro" id="IPR042150">
    <property type="entry name" value="MmRce1-like"/>
</dbReference>
<gene>
    <name evidence="3" type="ORF">D7D94_01120</name>
</gene>
<feature type="transmembrane region" description="Helical" evidence="1">
    <location>
        <begin position="98"/>
        <end position="125"/>
    </location>
</feature>
<feature type="transmembrane region" description="Helical" evidence="1">
    <location>
        <begin position="230"/>
        <end position="247"/>
    </location>
</feature>
<keyword evidence="3" id="KW-0645">Protease</keyword>
<dbReference type="KEGG" id="moj:D7D94_01120"/>
<name>A0A6I6DQU2_9MICO</name>
<keyword evidence="3" id="KW-0482">Metalloprotease</keyword>
<dbReference type="EMBL" id="CP032550">
    <property type="protein sequence ID" value="QGU26446.1"/>
    <property type="molecule type" value="Genomic_DNA"/>
</dbReference>
<feature type="transmembrane region" description="Helical" evidence="1">
    <location>
        <begin position="191"/>
        <end position="210"/>
    </location>
</feature>
<feature type="transmembrane region" description="Helical" evidence="1">
    <location>
        <begin position="56"/>
        <end position="77"/>
    </location>
</feature>
<evidence type="ECO:0000313" key="3">
    <source>
        <dbReference type="EMBL" id="QGU26446.1"/>
    </source>
</evidence>
<evidence type="ECO:0000259" key="2">
    <source>
        <dbReference type="Pfam" id="PF02517"/>
    </source>
</evidence>
<keyword evidence="3" id="KW-0378">Hydrolase</keyword>
<dbReference type="PANTHER" id="PTHR35797">
    <property type="entry name" value="PROTEASE-RELATED"/>
    <property type="match status" value="1"/>
</dbReference>
<dbReference type="PANTHER" id="PTHR35797:SF1">
    <property type="entry name" value="PROTEASE"/>
    <property type="match status" value="1"/>
</dbReference>
<keyword evidence="1" id="KW-0812">Transmembrane</keyword>
<dbReference type="RefSeq" id="WP_156240841.1">
    <property type="nucleotide sequence ID" value="NZ_BAAAZL010000002.1"/>
</dbReference>
<dbReference type="OrthoDB" id="3693644at2"/>
<dbReference type="Pfam" id="PF02517">
    <property type="entry name" value="Rce1-like"/>
    <property type="match status" value="1"/>
</dbReference>
<dbReference type="AlphaFoldDB" id="A0A6I6DQU2"/>
<keyword evidence="4" id="KW-1185">Reference proteome</keyword>
<dbReference type="GO" id="GO:0008237">
    <property type="term" value="F:metallopeptidase activity"/>
    <property type="evidence" value="ECO:0007669"/>
    <property type="project" value="UniProtKB-KW"/>
</dbReference>
<sequence length="318" mass="33204">MTENASRKPTLPAPPLERVPWRAVAVYAAAAVALAWLVALPLWLGDRAASPLFTPIASLMMFTPLVATLAVVFGLRVPRTDRLRFLGIWPLRPAGRTIWFAVAAVFVPPVLVIVAALLAGALGLVELDLVGFSGFAETVAASLAASGVDPDLVPVQALVIGQLAAIPLGALVNSFLAFGEEIGWRGWLLPALRPLGVWPALILSGALWGLWHAPLILLGYDFGRTDVTGVLLMIAGCIAWGVLFGWARLRTGSLWPAVIGHGALNAGGAAVLLFAAAGADVDLALVGPLGVVSWIVLAVVVAVLALCGQFRRNVLGPR</sequence>
<proteinExistence type="predicted"/>
<evidence type="ECO:0000256" key="1">
    <source>
        <dbReference type="SAM" id="Phobius"/>
    </source>
</evidence>
<keyword evidence="1" id="KW-1133">Transmembrane helix</keyword>
<feature type="transmembrane region" description="Helical" evidence="1">
    <location>
        <begin position="157"/>
        <end position="179"/>
    </location>
</feature>
<dbReference type="GO" id="GO:0004175">
    <property type="term" value="F:endopeptidase activity"/>
    <property type="evidence" value="ECO:0007669"/>
    <property type="project" value="UniProtKB-ARBA"/>
</dbReference>
<dbReference type="InterPro" id="IPR003675">
    <property type="entry name" value="Rce1/LyrA-like_dom"/>
</dbReference>
<dbReference type="GO" id="GO:0006508">
    <property type="term" value="P:proteolysis"/>
    <property type="evidence" value="ECO:0007669"/>
    <property type="project" value="UniProtKB-KW"/>
</dbReference>
<accession>A0A6I6DQU2</accession>
<feature type="transmembrane region" description="Helical" evidence="1">
    <location>
        <begin position="283"/>
        <end position="308"/>
    </location>
</feature>
<protein>
    <submittedName>
        <fullName evidence="3">CPBP family intramembrane metalloprotease</fullName>
    </submittedName>
</protein>
<reference evidence="3 4" key="1">
    <citation type="submission" date="2018-09" db="EMBL/GenBank/DDBJ databases">
        <title>Whole genome sequencing of Microbacterium oryzae strain MB-10T.</title>
        <authorList>
            <person name="Das S.K."/>
        </authorList>
    </citation>
    <scope>NUCLEOTIDE SEQUENCE [LARGE SCALE GENOMIC DNA]</scope>
    <source>
        <strain evidence="3 4">MB-10</strain>
    </source>
</reference>
<evidence type="ECO:0000313" key="4">
    <source>
        <dbReference type="Proteomes" id="UP000422989"/>
    </source>
</evidence>
<keyword evidence="1" id="KW-0472">Membrane</keyword>